<evidence type="ECO:0000259" key="15">
    <source>
        <dbReference type="Pfam" id="PF02773"/>
    </source>
</evidence>
<evidence type="ECO:0000256" key="3">
    <source>
        <dbReference type="ARBA" id="ARBA00022563"/>
    </source>
</evidence>
<feature type="binding site" description="in other chain" evidence="10">
    <location>
        <position position="270"/>
    </location>
    <ligand>
        <name>L-methionine</name>
        <dbReference type="ChEBI" id="CHEBI:57844"/>
        <note>ligand shared between two neighboring subunits</note>
    </ligand>
</feature>
<dbReference type="UniPathway" id="UPA00315">
    <property type="reaction ID" value="UER00080"/>
</dbReference>
<dbReference type="Pfam" id="PF02772">
    <property type="entry name" value="S-AdoMet_synt_M"/>
    <property type="match status" value="1"/>
</dbReference>
<keyword evidence="10" id="KW-0963">Cytoplasm</keyword>
<evidence type="ECO:0000256" key="9">
    <source>
        <dbReference type="ARBA" id="ARBA00022958"/>
    </source>
</evidence>
<feature type="domain" description="S-adenosylmethionine synthetase N-terminal" evidence="13">
    <location>
        <begin position="5"/>
        <end position="102"/>
    </location>
</feature>
<dbReference type="HOGENOM" id="CLU_041802_1_1_7"/>
<evidence type="ECO:0000256" key="6">
    <source>
        <dbReference type="ARBA" id="ARBA00022741"/>
    </source>
</evidence>
<dbReference type="GO" id="GO:0004478">
    <property type="term" value="F:methionine adenosyltransferase activity"/>
    <property type="evidence" value="ECO:0007669"/>
    <property type="project" value="UniProtKB-UniRule"/>
</dbReference>
<dbReference type="eggNOG" id="COG0192">
    <property type="taxonomic scope" value="Bacteria"/>
</dbReference>
<comment type="similarity">
    <text evidence="2 10 12">Belongs to the AdoMet synthase family.</text>
</comment>
<feature type="binding site" evidence="10">
    <location>
        <position position="18"/>
    </location>
    <ligand>
        <name>Mg(2+)</name>
        <dbReference type="ChEBI" id="CHEBI:18420"/>
    </ligand>
</feature>
<dbReference type="EMBL" id="FN555004">
    <property type="protein sequence ID" value="CBG39595.1"/>
    <property type="molecule type" value="Genomic_DNA"/>
</dbReference>
<keyword evidence="5 10" id="KW-0479">Metal-binding</keyword>
<evidence type="ECO:0000313" key="16">
    <source>
        <dbReference type="EMBL" id="CBG39595.1"/>
    </source>
</evidence>
<organism evidence="16 17">
    <name type="scientific">Helicobacter mustelae (strain ATCC 43772 / CCUG 25715 / CIP 103759 / LMG 18044 / NCTC 12198 / R85-136P)</name>
    <name type="common">Campylobacter mustelae</name>
    <dbReference type="NCBI Taxonomy" id="679897"/>
    <lineage>
        <taxon>Bacteria</taxon>
        <taxon>Pseudomonadati</taxon>
        <taxon>Campylobacterota</taxon>
        <taxon>Epsilonproteobacteria</taxon>
        <taxon>Campylobacterales</taxon>
        <taxon>Helicobacteraceae</taxon>
        <taxon>Helicobacter</taxon>
    </lineage>
</organism>
<dbReference type="Proteomes" id="UP000001522">
    <property type="component" value="Chromosome"/>
</dbReference>
<feature type="binding site" description="in other chain" evidence="10">
    <location>
        <begin position="245"/>
        <end position="246"/>
    </location>
    <ligand>
        <name>ATP</name>
        <dbReference type="ChEBI" id="CHEBI:30616"/>
        <note>ligand shared between two neighboring subunits</note>
    </ligand>
</feature>
<feature type="domain" description="S-adenosylmethionine synthetase C-terminal" evidence="15">
    <location>
        <begin position="233"/>
        <end position="372"/>
    </location>
</feature>
<dbReference type="GO" id="GO:0000287">
    <property type="term" value="F:magnesium ion binding"/>
    <property type="evidence" value="ECO:0007669"/>
    <property type="project" value="UniProtKB-UniRule"/>
</dbReference>
<dbReference type="GO" id="GO:0006556">
    <property type="term" value="P:S-adenosylmethionine biosynthetic process"/>
    <property type="evidence" value="ECO:0007669"/>
    <property type="project" value="UniProtKB-UniRule"/>
</dbReference>
<dbReference type="NCBIfam" id="TIGR01034">
    <property type="entry name" value="metK"/>
    <property type="match status" value="1"/>
</dbReference>
<accession>D3UGH4</accession>
<dbReference type="InterPro" id="IPR022629">
    <property type="entry name" value="S-AdoMet_synt_central"/>
</dbReference>
<keyword evidence="7 10" id="KW-0067">ATP-binding</keyword>
<evidence type="ECO:0000256" key="5">
    <source>
        <dbReference type="ARBA" id="ARBA00022723"/>
    </source>
</evidence>
<keyword evidence="3 10" id="KW-0554">One-carbon metabolism</keyword>
<dbReference type="AlphaFoldDB" id="D3UGH4"/>
<feature type="binding site" description="in other chain" evidence="10">
    <location>
        <position position="57"/>
    </location>
    <ligand>
        <name>L-methionine</name>
        <dbReference type="ChEBI" id="CHEBI:57844"/>
        <note>ligand shared between two neighboring subunits</note>
    </ligand>
</feature>
<dbReference type="FunFam" id="3.30.300.10:FF:000003">
    <property type="entry name" value="S-adenosylmethionine synthase"/>
    <property type="match status" value="1"/>
</dbReference>
<evidence type="ECO:0000256" key="12">
    <source>
        <dbReference type="RuleBase" id="RU004462"/>
    </source>
</evidence>
<evidence type="ECO:0000256" key="11">
    <source>
        <dbReference type="RuleBase" id="RU000542"/>
    </source>
</evidence>
<feature type="binding site" description="in other chain" evidence="10">
    <location>
        <position position="100"/>
    </location>
    <ligand>
        <name>L-methionine</name>
        <dbReference type="ChEBI" id="CHEBI:57844"/>
        <note>ligand shared between two neighboring subunits</note>
    </ligand>
</feature>
<dbReference type="STRING" id="679897.HMU03330"/>
<dbReference type="InterPro" id="IPR022628">
    <property type="entry name" value="S-AdoMet_synt_N"/>
</dbReference>
<comment type="caution">
    <text evidence="10">Lacks conserved residue(s) required for the propagation of feature annotation.</text>
</comment>
<feature type="binding site" evidence="10">
    <location>
        <position position="266"/>
    </location>
    <ligand>
        <name>ATP</name>
        <dbReference type="ChEBI" id="CHEBI:30616"/>
        <note>ligand shared between two neighboring subunits</note>
    </ligand>
</feature>
<dbReference type="InterPro" id="IPR002133">
    <property type="entry name" value="S-AdoMet_synthetase"/>
</dbReference>
<proteinExistence type="inferred from homology"/>
<feature type="binding site" evidence="10">
    <location>
        <position position="239"/>
    </location>
    <ligand>
        <name>L-methionine</name>
        <dbReference type="ChEBI" id="CHEBI:57844"/>
        <note>ligand shared between two neighboring subunits</note>
    </ligand>
</feature>
<feature type="binding site" evidence="10">
    <location>
        <position position="239"/>
    </location>
    <ligand>
        <name>ATP</name>
        <dbReference type="ChEBI" id="CHEBI:30616"/>
        <note>ligand shared between two neighboring subunits</note>
    </ligand>
</feature>
<keyword evidence="4 10" id="KW-0808">Transferase</keyword>
<dbReference type="SUPFAM" id="SSF55973">
    <property type="entry name" value="S-adenosylmethionine synthetase"/>
    <property type="match status" value="3"/>
</dbReference>
<dbReference type="PIRSF" id="PIRSF000497">
    <property type="entry name" value="MAT"/>
    <property type="match status" value="1"/>
</dbReference>
<comment type="function">
    <text evidence="10">Catalyzes the formation of S-adenosylmethionine (AdoMet) from methionine and ATP. The overall synthetic reaction is composed of two sequential steps, AdoMet formation and the subsequent tripolyphosphate hydrolysis which occurs prior to release of AdoMet from the enzyme.</text>
</comment>
<evidence type="ECO:0000256" key="10">
    <source>
        <dbReference type="HAMAP-Rule" id="MF_00086"/>
    </source>
</evidence>
<comment type="cofactor">
    <cofactor evidence="10">
        <name>Mg(2+)</name>
        <dbReference type="ChEBI" id="CHEBI:18420"/>
    </cofactor>
    <text evidence="10">Binds 2 divalent ions per subunit.</text>
</comment>
<dbReference type="PANTHER" id="PTHR11964">
    <property type="entry name" value="S-ADENOSYLMETHIONINE SYNTHETASE"/>
    <property type="match status" value="1"/>
</dbReference>
<dbReference type="GO" id="GO:0006730">
    <property type="term" value="P:one-carbon metabolic process"/>
    <property type="evidence" value="ECO:0007669"/>
    <property type="project" value="UniProtKB-KW"/>
</dbReference>
<keyword evidence="6 10" id="KW-0547">Nucleotide-binding</keyword>
<feature type="domain" description="S-adenosylmethionine synthetase central" evidence="14">
    <location>
        <begin position="114"/>
        <end position="231"/>
    </location>
</feature>
<evidence type="ECO:0000256" key="4">
    <source>
        <dbReference type="ARBA" id="ARBA00022679"/>
    </source>
</evidence>
<dbReference type="PROSITE" id="PS00376">
    <property type="entry name" value="ADOMET_SYNTHASE_1"/>
    <property type="match status" value="1"/>
</dbReference>
<gene>
    <name evidence="10 16" type="primary">metK</name>
    <name evidence="16" type="ordered locus">HMU03330</name>
</gene>
<evidence type="ECO:0000256" key="2">
    <source>
        <dbReference type="ARBA" id="ARBA00009685"/>
    </source>
</evidence>
<dbReference type="GO" id="GO:0005737">
    <property type="term" value="C:cytoplasm"/>
    <property type="evidence" value="ECO:0007669"/>
    <property type="project" value="UniProtKB-SubCell"/>
</dbReference>
<feature type="binding site" description="in other chain" evidence="10">
    <location>
        <position position="16"/>
    </location>
    <ligand>
        <name>ATP</name>
        <dbReference type="ChEBI" id="CHEBI:30616"/>
        <note>ligand shared between two neighboring subunits</note>
    </ligand>
</feature>
<dbReference type="KEGG" id="hms:HMU03330"/>
<keyword evidence="8 10" id="KW-0460">Magnesium</keyword>
<dbReference type="RefSeq" id="WP_013022687.1">
    <property type="nucleotide sequence ID" value="NC_013949.1"/>
</dbReference>
<protein>
    <recommendedName>
        <fullName evidence="10">S-adenosylmethionine synthase</fullName>
        <shortName evidence="10">AdoMet synthase</shortName>
        <ecNumber evidence="10">2.5.1.6</ecNumber>
    </recommendedName>
    <alternativeName>
        <fullName evidence="10">MAT</fullName>
    </alternativeName>
    <alternativeName>
        <fullName evidence="10">Methionine adenosyltransferase</fullName>
    </alternativeName>
</protein>
<comment type="subcellular location">
    <subcellularLocation>
        <location evidence="10 11">Cytoplasm</location>
    </subcellularLocation>
</comment>
<comment type="pathway">
    <text evidence="1 10">Amino-acid biosynthesis; S-adenosyl-L-methionine biosynthesis; S-adenosyl-L-methionine from L-methionine: step 1/1.</text>
</comment>
<feature type="region of interest" description="Flexible loop" evidence="10">
    <location>
        <begin position="100"/>
        <end position="110"/>
    </location>
</feature>
<dbReference type="EC" id="2.5.1.6" evidence="10"/>
<evidence type="ECO:0000256" key="8">
    <source>
        <dbReference type="ARBA" id="ARBA00022842"/>
    </source>
</evidence>
<comment type="subunit">
    <text evidence="10">Homotetramer; dimer of dimers.</text>
</comment>
<feature type="binding site" description="in other chain" evidence="10">
    <location>
        <begin position="164"/>
        <end position="166"/>
    </location>
    <ligand>
        <name>ATP</name>
        <dbReference type="ChEBI" id="CHEBI:30616"/>
        <note>ligand shared between two neighboring subunits</note>
    </ligand>
</feature>
<dbReference type="PROSITE" id="PS00377">
    <property type="entry name" value="ADOMET_SYNTHASE_2"/>
    <property type="match status" value="1"/>
</dbReference>
<comment type="catalytic activity">
    <reaction evidence="10">
        <text>L-methionine + ATP + H2O = S-adenosyl-L-methionine + phosphate + diphosphate</text>
        <dbReference type="Rhea" id="RHEA:21080"/>
        <dbReference type="ChEBI" id="CHEBI:15377"/>
        <dbReference type="ChEBI" id="CHEBI:30616"/>
        <dbReference type="ChEBI" id="CHEBI:33019"/>
        <dbReference type="ChEBI" id="CHEBI:43474"/>
        <dbReference type="ChEBI" id="CHEBI:57844"/>
        <dbReference type="ChEBI" id="CHEBI:59789"/>
        <dbReference type="EC" id="2.5.1.6"/>
    </reaction>
</comment>
<evidence type="ECO:0000259" key="13">
    <source>
        <dbReference type="Pfam" id="PF00438"/>
    </source>
</evidence>
<dbReference type="Pfam" id="PF00438">
    <property type="entry name" value="S-AdoMet_synt_N"/>
    <property type="match status" value="1"/>
</dbReference>
<feature type="binding site" evidence="10">
    <location>
        <position position="262"/>
    </location>
    <ligand>
        <name>ATP</name>
        <dbReference type="ChEBI" id="CHEBI:30616"/>
        <note>ligand shared between two neighboring subunits</note>
    </ligand>
</feature>
<dbReference type="CDD" id="cd18079">
    <property type="entry name" value="S-AdoMet_synt"/>
    <property type="match status" value="1"/>
</dbReference>
<dbReference type="GO" id="GO:0005524">
    <property type="term" value="F:ATP binding"/>
    <property type="evidence" value="ECO:0007669"/>
    <property type="project" value="UniProtKB-UniRule"/>
</dbReference>
<reference evidence="16 17" key="1">
    <citation type="journal article" date="2010" name="BMC Genomics">
        <title>Comparative genomics and proteomics of Helicobacter mustelae, an ulcerogenic and carcinogenic gastric pathogen.</title>
        <authorList>
            <person name="O'Toole P.W."/>
            <person name="Snelling W.J."/>
            <person name="Canchaya C."/>
            <person name="Forde B.M."/>
            <person name="Hardie K.R."/>
            <person name="Josenhans C."/>
            <person name="Graham R.L.J."/>
            <person name="McMullan G."/>
            <person name="Parkhill J."/>
            <person name="Belda E."/>
            <person name="Bentley S.D."/>
        </authorList>
    </citation>
    <scope>NUCLEOTIDE SEQUENCE [LARGE SCALE GENOMIC DNA]</scope>
    <source>
        <strain evidence="17">ATCC 43772 / LMG 18044 / NCTC 12198 / 12198</strain>
    </source>
</reference>
<dbReference type="HAMAP" id="MF_00086">
    <property type="entry name" value="S_AdoMet_synth1"/>
    <property type="match status" value="1"/>
</dbReference>
<name>D3UGH4_HELM1</name>
<comment type="cofactor">
    <cofactor evidence="10">
        <name>K(+)</name>
        <dbReference type="ChEBI" id="CHEBI:29103"/>
    </cofactor>
    <text evidence="10">Binds 1 potassium ion per subunit.</text>
</comment>
<keyword evidence="9 10" id="KW-0630">Potassium</keyword>
<dbReference type="InterPro" id="IPR022636">
    <property type="entry name" value="S-AdoMet_synthetase_sfam"/>
</dbReference>
<evidence type="ECO:0000259" key="14">
    <source>
        <dbReference type="Pfam" id="PF02772"/>
    </source>
</evidence>
<dbReference type="Pfam" id="PF02773">
    <property type="entry name" value="S-AdoMet_synt_C"/>
    <property type="match status" value="1"/>
</dbReference>
<evidence type="ECO:0000256" key="7">
    <source>
        <dbReference type="ARBA" id="ARBA00022840"/>
    </source>
</evidence>
<sequence>MKKDFLFTSESVTEGHPDKMADQISDAVLDYIIQRDAKARVACETLISNGFCIVAGELKTTAYVPIQEIVREVVKEIGYTNADYGFDCKSAAVLNGIGEQSPDINQGVDLPGGEIGAGDQGLMFGYACKETDVLMPLPLWLSHQITSHLALKRKQGVLDFLRPDGKAQVTVRYENGRPRGIDTIVVSTQHHPEISQKQIKEAIIEEIIKKVLPPQYLGSNIKYHINPTGNFVIGGPQGDAGLTGRKIIVDTYGGSCPHGGGAFSGKDPSKVDRSAAYAARYIAKNLVASGICERATVQLAYAIGVVEPISIFVDTHGTSSHDPDKIETCVRKVFRLTPRGIIESLDLLRPIYQKTSNYGHFGRELPEFGWEKTDKIDAIREFF</sequence>
<dbReference type="Gene3D" id="3.30.300.10">
    <property type="match status" value="3"/>
</dbReference>
<dbReference type="InterPro" id="IPR022630">
    <property type="entry name" value="S-AdoMet_synt_C"/>
</dbReference>
<keyword evidence="17" id="KW-1185">Reference proteome</keyword>
<dbReference type="InterPro" id="IPR022631">
    <property type="entry name" value="ADOMET_SYNTHASE_CS"/>
</dbReference>
<evidence type="ECO:0000313" key="17">
    <source>
        <dbReference type="Proteomes" id="UP000001522"/>
    </source>
</evidence>
<feature type="binding site" evidence="10">
    <location>
        <position position="44"/>
    </location>
    <ligand>
        <name>K(+)</name>
        <dbReference type="ChEBI" id="CHEBI:29103"/>
    </ligand>
</feature>
<evidence type="ECO:0000256" key="1">
    <source>
        <dbReference type="ARBA" id="ARBA00005224"/>
    </source>
</evidence>